<dbReference type="AlphaFoldDB" id="A0A1V6T608"/>
<comment type="caution">
    <text evidence="1">The sequence shown here is derived from an EMBL/GenBank/DDBJ whole genome shotgun (WGS) entry which is preliminary data.</text>
</comment>
<protein>
    <submittedName>
        <fullName evidence="1">Uncharacterized protein</fullName>
    </submittedName>
</protein>
<keyword evidence="2" id="KW-1185">Reference proteome</keyword>
<gene>
    <name evidence="1" type="ORF">PENSTE_c011G08535</name>
</gene>
<proteinExistence type="predicted"/>
<name>A0A1V6T608_9EURO</name>
<sequence length="28" mass="3087">MLRGANWSLLPSRNRTVAVLRPYTGSGL</sequence>
<dbReference type="Proteomes" id="UP000191285">
    <property type="component" value="Unassembled WGS sequence"/>
</dbReference>
<evidence type="ECO:0000313" key="1">
    <source>
        <dbReference type="EMBL" id="OQE21767.1"/>
    </source>
</evidence>
<organism evidence="1 2">
    <name type="scientific">Penicillium steckii</name>
    <dbReference type="NCBI Taxonomy" id="303698"/>
    <lineage>
        <taxon>Eukaryota</taxon>
        <taxon>Fungi</taxon>
        <taxon>Dikarya</taxon>
        <taxon>Ascomycota</taxon>
        <taxon>Pezizomycotina</taxon>
        <taxon>Eurotiomycetes</taxon>
        <taxon>Eurotiomycetidae</taxon>
        <taxon>Eurotiales</taxon>
        <taxon>Aspergillaceae</taxon>
        <taxon>Penicillium</taxon>
    </lineage>
</organism>
<dbReference type="EMBL" id="MLKD01000011">
    <property type="protein sequence ID" value="OQE21767.1"/>
    <property type="molecule type" value="Genomic_DNA"/>
</dbReference>
<evidence type="ECO:0000313" key="2">
    <source>
        <dbReference type="Proteomes" id="UP000191285"/>
    </source>
</evidence>
<accession>A0A1V6T608</accession>
<reference evidence="2" key="1">
    <citation type="journal article" date="2017" name="Nat. Microbiol.">
        <title>Global analysis of biosynthetic gene clusters reveals vast potential of secondary metabolite production in Penicillium species.</title>
        <authorList>
            <person name="Nielsen J.C."/>
            <person name="Grijseels S."/>
            <person name="Prigent S."/>
            <person name="Ji B."/>
            <person name="Dainat J."/>
            <person name="Nielsen K.F."/>
            <person name="Frisvad J.C."/>
            <person name="Workman M."/>
            <person name="Nielsen J."/>
        </authorList>
    </citation>
    <scope>NUCLEOTIDE SEQUENCE [LARGE SCALE GENOMIC DNA]</scope>
    <source>
        <strain evidence="2">IBT 24891</strain>
    </source>
</reference>